<comment type="caution">
    <text evidence="2">The sequence shown here is derived from an EMBL/GenBank/DDBJ whole genome shotgun (WGS) entry which is preliminary data.</text>
</comment>
<evidence type="ECO:0000256" key="1">
    <source>
        <dbReference type="SAM" id="MobiDB-lite"/>
    </source>
</evidence>
<organism evidence="2 3">
    <name type="scientific">Trypanosoma equiperdum</name>
    <dbReference type="NCBI Taxonomy" id="5694"/>
    <lineage>
        <taxon>Eukaryota</taxon>
        <taxon>Discoba</taxon>
        <taxon>Euglenozoa</taxon>
        <taxon>Kinetoplastea</taxon>
        <taxon>Metakinetoplastina</taxon>
        <taxon>Trypanosomatida</taxon>
        <taxon>Trypanosomatidae</taxon>
        <taxon>Trypanosoma</taxon>
    </lineage>
</organism>
<feature type="region of interest" description="Disordered" evidence="1">
    <location>
        <begin position="427"/>
        <end position="466"/>
    </location>
</feature>
<name>A0A1G4I4B9_TRYEQ</name>
<feature type="compositionally biased region" description="Polar residues" evidence="1">
    <location>
        <begin position="393"/>
        <end position="402"/>
    </location>
</feature>
<dbReference type="VEuPathDB" id="TriTrypDB:TEOVI_000826500"/>
<gene>
    <name evidence="2" type="ORF">TEOVI_000826500</name>
</gene>
<accession>A0A1G4I4B9</accession>
<keyword evidence="3" id="KW-1185">Reference proteome</keyword>
<dbReference type="RefSeq" id="XP_067077986.1">
    <property type="nucleotide sequence ID" value="XM_067221885.1"/>
</dbReference>
<evidence type="ECO:0000313" key="2">
    <source>
        <dbReference type="EMBL" id="SCU66552.1"/>
    </source>
</evidence>
<protein>
    <submittedName>
        <fullName evidence="2">Uncharacterized protein</fullName>
    </submittedName>
</protein>
<dbReference type="Proteomes" id="UP000195570">
    <property type="component" value="Unassembled WGS sequence"/>
</dbReference>
<feature type="compositionally biased region" description="Polar residues" evidence="1">
    <location>
        <begin position="310"/>
        <end position="323"/>
    </location>
</feature>
<dbReference type="GeneID" id="92382199"/>
<dbReference type="AlphaFoldDB" id="A0A1G4I4B9"/>
<feature type="compositionally biased region" description="Polar residues" evidence="1">
    <location>
        <begin position="283"/>
        <end position="297"/>
    </location>
</feature>
<dbReference type="EMBL" id="CZPT02000568">
    <property type="protein sequence ID" value="SCU66552.1"/>
    <property type="molecule type" value="Genomic_DNA"/>
</dbReference>
<sequence>MSADTICRDHAAQTSQDRPCQTGCPAGYIAGAATRVAGNVIPPCHNGPLYRVPCCCEVAHDVCPATASDHSCCHCCFGCSRDNVPYQHHQGRPYSGGGVGVLPVAHGSRLCAFCVPEREQLREYEHHEKRQRYLAVRADRENLLQALGGKVVGTHGESRGHYKSNMTHLMRHARGTIHQQAAMAEQQRRRQELRREVEERRRELGGRGYRQLVGPVEDRRTSRVVARPRKETPAYYYTPVPHCGTGQMRQHSLARNTVAHVAPRAEGKCVAAHKERRAAAPRVTNNEDNVPENTQPPKKSKATDARPAQVSRSTSFIKKGSEPNQHPQVVLQCCCHAVCRCRPCKCFAPCRCNNNVPAKDPGTAPSAVVAKSEKEEPPAAKTPRPTNEFKKSVANSPVARSSSVKHGRKIFITDHAHSDRRSQVINRLEEDGYLRPVPPTTRSPSAPLAEKAKKWETTRSTSAHHL</sequence>
<reference evidence="2" key="1">
    <citation type="submission" date="2016-09" db="EMBL/GenBank/DDBJ databases">
        <authorList>
            <person name="Hebert L."/>
            <person name="Moumen B."/>
        </authorList>
    </citation>
    <scope>NUCLEOTIDE SEQUENCE [LARGE SCALE GENOMIC DNA]</scope>
    <source>
        <strain evidence="2">OVI</strain>
    </source>
</reference>
<feature type="region of interest" description="Disordered" evidence="1">
    <location>
        <begin position="268"/>
        <end position="323"/>
    </location>
</feature>
<feature type="region of interest" description="Disordered" evidence="1">
    <location>
        <begin position="358"/>
        <end position="415"/>
    </location>
</feature>
<evidence type="ECO:0000313" key="3">
    <source>
        <dbReference type="Proteomes" id="UP000195570"/>
    </source>
</evidence>
<proteinExistence type="predicted"/>